<organism evidence="1 2">
    <name type="scientific">Flavobacterium crassostreae</name>
    <dbReference type="NCBI Taxonomy" id="1763534"/>
    <lineage>
        <taxon>Bacteria</taxon>
        <taxon>Pseudomonadati</taxon>
        <taxon>Bacteroidota</taxon>
        <taxon>Flavobacteriia</taxon>
        <taxon>Flavobacteriales</taxon>
        <taxon>Flavobacteriaceae</taxon>
        <taxon>Flavobacterium</taxon>
    </lineage>
</organism>
<dbReference type="STRING" id="1763534.GCA_001831475_02678"/>
<protein>
    <submittedName>
        <fullName evidence="1">Uncharacterized protein</fullName>
    </submittedName>
</protein>
<sequence length="86" mass="9675">MRTCSACGGVLGRDCFNEADCLQISRSLDQGNYYNNSGDDHYISILMYTMEQKGITIPNSFSPEPPLVMKIQYGCQNRRIDDGLPF</sequence>
<name>A0A1B9E7Q6_9FLAO</name>
<evidence type="ECO:0000313" key="2">
    <source>
        <dbReference type="Proteomes" id="UP000093510"/>
    </source>
</evidence>
<dbReference type="AlphaFoldDB" id="A0A1B9E7Q6"/>
<evidence type="ECO:0000313" key="1">
    <source>
        <dbReference type="EMBL" id="OCB77979.1"/>
    </source>
</evidence>
<gene>
    <name evidence="1" type="ORF">LPBF_03255</name>
</gene>
<dbReference type="RefSeq" id="WP_066332402.1">
    <property type="nucleotide sequence ID" value="NZ_CP017688.1"/>
</dbReference>
<dbReference type="EMBL" id="LVEP01000013">
    <property type="protein sequence ID" value="OCB77979.1"/>
    <property type="molecule type" value="Genomic_DNA"/>
</dbReference>
<dbReference type="Proteomes" id="UP000093510">
    <property type="component" value="Unassembled WGS sequence"/>
</dbReference>
<reference evidence="1 2" key="1">
    <citation type="submission" date="2016-03" db="EMBL/GenBank/DDBJ databases">
        <authorList>
            <person name="Ploux O."/>
        </authorList>
    </citation>
    <scope>NUCLEOTIDE SEQUENCE [LARGE SCALE GENOMIC DNA]</scope>
    <source>
        <strain evidence="1 2">LPB0076</strain>
    </source>
</reference>
<proteinExistence type="predicted"/>
<accession>A0A1B9E7Q6</accession>
<keyword evidence="2" id="KW-1185">Reference proteome</keyword>
<comment type="caution">
    <text evidence="1">The sequence shown here is derived from an EMBL/GenBank/DDBJ whole genome shotgun (WGS) entry which is preliminary data.</text>
</comment>